<feature type="region of interest" description="Disordered" evidence="1">
    <location>
        <begin position="395"/>
        <end position="438"/>
    </location>
</feature>
<name>A0AAU9XBF1_9CNID</name>
<protein>
    <submittedName>
        <fullName evidence="2">Uncharacterized protein</fullName>
    </submittedName>
</protein>
<dbReference type="EMBL" id="CALNXJ010000035">
    <property type="protein sequence ID" value="CAH3141484.1"/>
    <property type="molecule type" value="Genomic_DNA"/>
</dbReference>
<feature type="compositionally biased region" description="Pro residues" evidence="1">
    <location>
        <begin position="330"/>
        <end position="342"/>
    </location>
</feature>
<evidence type="ECO:0000313" key="3">
    <source>
        <dbReference type="Proteomes" id="UP001159428"/>
    </source>
</evidence>
<gene>
    <name evidence="2" type="ORF">PMEA_00019743</name>
</gene>
<comment type="caution">
    <text evidence="2">The sequence shown here is derived from an EMBL/GenBank/DDBJ whole genome shotgun (WGS) entry which is preliminary data.</text>
</comment>
<reference evidence="2 3" key="1">
    <citation type="submission" date="2022-05" db="EMBL/GenBank/DDBJ databases">
        <authorList>
            <consortium name="Genoscope - CEA"/>
            <person name="William W."/>
        </authorList>
    </citation>
    <scope>NUCLEOTIDE SEQUENCE [LARGE SCALE GENOMIC DNA]</scope>
</reference>
<accession>A0AAU9XBF1</accession>
<proteinExistence type="predicted"/>
<keyword evidence="3" id="KW-1185">Reference proteome</keyword>
<feature type="region of interest" description="Disordered" evidence="1">
    <location>
        <begin position="312"/>
        <end position="365"/>
    </location>
</feature>
<dbReference type="Proteomes" id="UP001159428">
    <property type="component" value="Unassembled WGS sequence"/>
</dbReference>
<dbReference type="AlphaFoldDB" id="A0AAU9XBF1"/>
<evidence type="ECO:0000313" key="2">
    <source>
        <dbReference type="EMBL" id="CAH3141484.1"/>
    </source>
</evidence>
<sequence length="438" mass="48998">MSTPKNNFQGDPLIYVCGEANLNTPGGPSLRDIVIRNLVTTWAIRTHPVTDFLDPRQENSAELFQIIPCASVFVFIFSKKTLEDSYFLNQYGLAKSYKIPVVGMRLTNYFIRNSLPEQYYRTEIVDNSGESVLDSKPTAEKTASSLAEHLIADFRHSMVYGPDFHKSCIERLVHKVTRACAQRENEKAFLRRSNENASMVNKQRQDKTNSPTKCPKCGFIFTNVSPPPKLQRASSTGSLLRRSNTYDHLPFGTSSAKTTVPRNRTPLQPATIQIPIPQVVKKPKKAEILHHGNWTTKPDNNKVPPQMEPKIQLRASSVSSSESAREETKPSPPPPPPPPKPAENPKVFRRQSRVSNGGWTEKLRNKLRRQSSLPVIPTTYLVTTPDGFEKQISLVRYPPEKQEPSSPRGSDGASGFSEDEDQETIHISRVPSPDAPSG</sequence>
<evidence type="ECO:0000256" key="1">
    <source>
        <dbReference type="SAM" id="MobiDB-lite"/>
    </source>
</evidence>
<organism evidence="2 3">
    <name type="scientific">Pocillopora meandrina</name>
    <dbReference type="NCBI Taxonomy" id="46732"/>
    <lineage>
        <taxon>Eukaryota</taxon>
        <taxon>Metazoa</taxon>
        <taxon>Cnidaria</taxon>
        <taxon>Anthozoa</taxon>
        <taxon>Hexacorallia</taxon>
        <taxon>Scleractinia</taxon>
        <taxon>Astrocoeniina</taxon>
        <taxon>Pocilloporidae</taxon>
        <taxon>Pocillopora</taxon>
    </lineage>
</organism>